<name>A0A3N0YHZ6_ANAGA</name>
<dbReference type="InterPro" id="IPR029365">
    <property type="entry name" value="TMEM238"/>
</dbReference>
<dbReference type="Pfam" id="PF15125">
    <property type="entry name" value="TMEM238"/>
    <property type="match status" value="1"/>
</dbReference>
<dbReference type="OrthoDB" id="8829850at2759"/>
<keyword evidence="1" id="KW-1133">Transmembrane helix</keyword>
<dbReference type="EMBL" id="RJVU01042534">
    <property type="protein sequence ID" value="ROL45783.1"/>
    <property type="molecule type" value="Genomic_DNA"/>
</dbReference>
<comment type="caution">
    <text evidence="2">The sequence shown here is derived from an EMBL/GenBank/DDBJ whole genome shotgun (WGS) entry which is preliminary data.</text>
</comment>
<evidence type="ECO:0000313" key="2">
    <source>
        <dbReference type="EMBL" id="ROL45783.1"/>
    </source>
</evidence>
<dbReference type="PANTHER" id="PTHR28613">
    <property type="entry name" value="SI:CH211-232M10.4-RELATED"/>
    <property type="match status" value="1"/>
</dbReference>
<feature type="transmembrane region" description="Helical" evidence="1">
    <location>
        <begin position="58"/>
        <end position="79"/>
    </location>
</feature>
<accession>A0A3N0YHZ6</accession>
<evidence type="ECO:0000256" key="1">
    <source>
        <dbReference type="SAM" id="Phobius"/>
    </source>
</evidence>
<feature type="transmembrane region" description="Helical" evidence="1">
    <location>
        <begin position="24"/>
        <end position="46"/>
    </location>
</feature>
<keyword evidence="3" id="KW-1185">Reference proteome</keyword>
<proteinExistence type="predicted"/>
<dbReference type="AlphaFoldDB" id="A0A3N0YHZ6"/>
<protein>
    <submittedName>
        <fullName evidence="2">Transmembrane protein 238</fullName>
    </submittedName>
</protein>
<keyword evidence="1" id="KW-0472">Membrane</keyword>
<organism evidence="2 3">
    <name type="scientific">Anabarilius grahami</name>
    <name type="common">Kanglang fish</name>
    <name type="synonym">Barilius grahami</name>
    <dbReference type="NCBI Taxonomy" id="495550"/>
    <lineage>
        <taxon>Eukaryota</taxon>
        <taxon>Metazoa</taxon>
        <taxon>Chordata</taxon>
        <taxon>Craniata</taxon>
        <taxon>Vertebrata</taxon>
        <taxon>Euteleostomi</taxon>
        <taxon>Actinopterygii</taxon>
        <taxon>Neopterygii</taxon>
        <taxon>Teleostei</taxon>
        <taxon>Ostariophysi</taxon>
        <taxon>Cypriniformes</taxon>
        <taxon>Xenocyprididae</taxon>
        <taxon>Xenocypridinae</taxon>
        <taxon>Xenocypridinae incertae sedis</taxon>
        <taxon>Anabarilius</taxon>
    </lineage>
</organism>
<keyword evidence="1 2" id="KW-0812">Transmembrane</keyword>
<reference evidence="2 3" key="1">
    <citation type="submission" date="2018-10" db="EMBL/GenBank/DDBJ databases">
        <title>Genome assembly for a Yunnan-Guizhou Plateau 3E fish, Anabarilius grahami (Regan), and its evolutionary and genetic applications.</title>
        <authorList>
            <person name="Jiang W."/>
        </authorList>
    </citation>
    <scope>NUCLEOTIDE SEQUENCE [LARGE SCALE GENOMIC DNA]</scope>
    <source>
        <strain evidence="2">AG-KIZ</strain>
        <tissue evidence="2">Muscle</tissue>
    </source>
</reference>
<dbReference type="PANTHER" id="PTHR28613:SF5">
    <property type="entry name" value="TRANSMEMBRANE PROTEIN 238"/>
    <property type="match status" value="1"/>
</dbReference>
<gene>
    <name evidence="2" type="ORF">DPX16_11478</name>
</gene>
<dbReference type="Proteomes" id="UP000281406">
    <property type="component" value="Unassembled WGS sequence"/>
</dbReference>
<sequence length="119" mass="13084">MPGRVRKQLQTVTMACAGPKHCKVALGFAVIFDIFGFTALFVGLFVPLETKGRDFGDLLVYTGAVLVLMSLGGWVMWYSGNIEGIPKQKDLSGIGNAVERLARNLSRKIYSTRRVHRGP</sequence>
<evidence type="ECO:0000313" key="3">
    <source>
        <dbReference type="Proteomes" id="UP000281406"/>
    </source>
</evidence>